<evidence type="ECO:0000256" key="4">
    <source>
        <dbReference type="ARBA" id="ARBA00022475"/>
    </source>
</evidence>
<dbReference type="AlphaFoldDB" id="A0A8W8P133"/>
<dbReference type="Pfam" id="PF00786">
    <property type="entry name" value="PBD"/>
    <property type="match status" value="1"/>
</dbReference>
<comment type="similarity">
    <text evidence="3">Belongs to the CDC42SE/SPEC family.</text>
</comment>
<evidence type="ECO:0000256" key="1">
    <source>
        <dbReference type="ARBA" id="ARBA00004193"/>
    </source>
</evidence>
<evidence type="ECO:0000256" key="7">
    <source>
        <dbReference type="ARBA" id="ARBA00023136"/>
    </source>
</evidence>
<dbReference type="InterPro" id="IPR000095">
    <property type="entry name" value="CRIB_dom"/>
</dbReference>
<dbReference type="PROSITE" id="PS50108">
    <property type="entry name" value="CRIB"/>
    <property type="match status" value="1"/>
</dbReference>
<organism evidence="12 13">
    <name type="scientific">Magallana gigas</name>
    <name type="common">Pacific oyster</name>
    <name type="synonym">Crassostrea gigas</name>
    <dbReference type="NCBI Taxonomy" id="29159"/>
    <lineage>
        <taxon>Eukaryota</taxon>
        <taxon>Metazoa</taxon>
        <taxon>Spiralia</taxon>
        <taxon>Lophotrochozoa</taxon>
        <taxon>Mollusca</taxon>
        <taxon>Bivalvia</taxon>
        <taxon>Autobranchia</taxon>
        <taxon>Pteriomorphia</taxon>
        <taxon>Ostreida</taxon>
        <taxon>Ostreoidea</taxon>
        <taxon>Ostreidae</taxon>
        <taxon>Magallana</taxon>
    </lineage>
</organism>
<evidence type="ECO:0000256" key="8">
    <source>
        <dbReference type="ARBA" id="ARBA00023139"/>
    </source>
</evidence>
<keyword evidence="4" id="KW-1003">Cell membrane</keyword>
<evidence type="ECO:0000256" key="9">
    <source>
        <dbReference type="ARBA" id="ARBA00023212"/>
    </source>
</evidence>
<dbReference type="InterPro" id="IPR039056">
    <property type="entry name" value="SPEC"/>
</dbReference>
<dbReference type="PANTHER" id="PTHR13502:SF6">
    <property type="entry name" value="CDC42 SMALL EFFECTOR PROTEIN HOMOLOG"/>
    <property type="match status" value="1"/>
</dbReference>
<dbReference type="PANTHER" id="PTHR13502">
    <property type="entry name" value="CDC42 SMALL EFFECTOR PROTEIN HOMOLOG"/>
    <property type="match status" value="1"/>
</dbReference>
<dbReference type="EnsemblMetazoa" id="G9885.4">
    <property type="protein sequence ID" value="G9885.4:cds"/>
    <property type="gene ID" value="G9885"/>
</dbReference>
<protein>
    <recommendedName>
        <fullName evidence="11">CRIB domain-containing protein</fullName>
    </recommendedName>
</protein>
<dbReference type="GO" id="GO:0035023">
    <property type="term" value="P:regulation of Rho protein signal transduction"/>
    <property type="evidence" value="ECO:0007669"/>
    <property type="project" value="InterPro"/>
</dbReference>
<dbReference type="Proteomes" id="UP000005408">
    <property type="component" value="Unassembled WGS sequence"/>
</dbReference>
<dbReference type="Gene3D" id="3.90.810.10">
    <property type="entry name" value="CRIB domain"/>
    <property type="match status" value="1"/>
</dbReference>
<evidence type="ECO:0000256" key="5">
    <source>
        <dbReference type="ARBA" id="ARBA00022490"/>
    </source>
</evidence>
<keyword evidence="5" id="KW-0963">Cytoplasm</keyword>
<comment type="subcellular location">
    <subcellularLocation>
        <location evidence="1">Cell membrane</location>
        <topology evidence="1">Lipid-anchor</topology>
    </subcellularLocation>
    <subcellularLocation>
        <location evidence="2">Cytoplasm</location>
        <location evidence="2">Cytoskeleton</location>
    </subcellularLocation>
</comment>
<name>A0A8W8P133_MAGGI</name>
<keyword evidence="6" id="KW-0133">Cell shape</keyword>
<keyword evidence="9" id="KW-0206">Cytoskeleton</keyword>
<keyword evidence="8" id="KW-0564">Palmitate</keyword>
<dbReference type="GO" id="GO:0005856">
    <property type="term" value="C:cytoskeleton"/>
    <property type="evidence" value="ECO:0007669"/>
    <property type="project" value="UniProtKB-SubCell"/>
</dbReference>
<evidence type="ECO:0000256" key="10">
    <source>
        <dbReference type="ARBA" id="ARBA00023288"/>
    </source>
</evidence>
<feature type="domain" description="CRIB" evidence="11">
    <location>
        <begin position="31"/>
        <end position="44"/>
    </location>
</feature>
<proteinExistence type="inferred from homology"/>
<keyword evidence="7" id="KW-0472">Membrane</keyword>
<dbReference type="GO" id="GO:0005886">
    <property type="term" value="C:plasma membrane"/>
    <property type="evidence" value="ECO:0007669"/>
    <property type="project" value="UniProtKB-SubCell"/>
</dbReference>
<dbReference type="GO" id="GO:0031267">
    <property type="term" value="F:small GTPase binding"/>
    <property type="evidence" value="ECO:0007669"/>
    <property type="project" value="InterPro"/>
</dbReference>
<evidence type="ECO:0000256" key="3">
    <source>
        <dbReference type="ARBA" id="ARBA00005720"/>
    </source>
</evidence>
<keyword evidence="10" id="KW-0449">Lipoprotein</keyword>
<dbReference type="CDD" id="cd00132">
    <property type="entry name" value="CRIB"/>
    <property type="match status" value="1"/>
</dbReference>
<evidence type="ECO:0000259" key="11">
    <source>
        <dbReference type="PROSITE" id="PS50108"/>
    </source>
</evidence>
<evidence type="ECO:0000313" key="13">
    <source>
        <dbReference type="Proteomes" id="UP000005408"/>
    </source>
</evidence>
<keyword evidence="13" id="KW-1185">Reference proteome</keyword>
<sequence>MGDGLFSLMTCCVAEQPQPTKRWRRIDATMIGNPTDFRHTGHIGSGEMATKQNVCLSSLQNQMKSKGETIDRN</sequence>
<evidence type="ECO:0000256" key="6">
    <source>
        <dbReference type="ARBA" id="ARBA00022960"/>
    </source>
</evidence>
<accession>A0A8W8P133</accession>
<reference evidence="12" key="1">
    <citation type="submission" date="2022-08" db="UniProtKB">
        <authorList>
            <consortium name="EnsemblMetazoa"/>
        </authorList>
    </citation>
    <scope>IDENTIFICATION</scope>
    <source>
        <strain evidence="12">05x7-T-G4-1.051#20</strain>
    </source>
</reference>
<evidence type="ECO:0000313" key="12">
    <source>
        <dbReference type="EnsemblMetazoa" id="G9885.4:cds"/>
    </source>
</evidence>
<dbReference type="GO" id="GO:0008360">
    <property type="term" value="P:regulation of cell shape"/>
    <property type="evidence" value="ECO:0007669"/>
    <property type="project" value="UniProtKB-KW"/>
</dbReference>
<evidence type="ECO:0000256" key="2">
    <source>
        <dbReference type="ARBA" id="ARBA00004245"/>
    </source>
</evidence>
<dbReference type="InterPro" id="IPR036936">
    <property type="entry name" value="CRIB_dom_sf"/>
</dbReference>